<protein>
    <recommendedName>
        <fullName evidence="2">Inosine/uridine-preferring nucleoside hydrolase domain-containing protein</fullName>
    </recommendedName>
</protein>
<dbReference type="PANTHER" id="PTHR46190">
    <property type="entry name" value="SI:CH211-201H21.5-RELATED"/>
    <property type="match status" value="1"/>
</dbReference>
<reference evidence="3" key="2">
    <citation type="submission" date="2018-07" db="EMBL/GenBank/DDBJ databases">
        <authorList>
            <person name="Mckenzie S.K."/>
            <person name="Kronauer D.J.C."/>
        </authorList>
    </citation>
    <scope>NUCLEOTIDE SEQUENCE</scope>
    <source>
        <strain evidence="3">Clonal line C1</strain>
    </source>
</reference>
<dbReference type="Gene3D" id="3.90.245.10">
    <property type="entry name" value="Ribonucleoside hydrolase-like"/>
    <property type="match status" value="1"/>
</dbReference>
<evidence type="ECO:0000313" key="3">
    <source>
        <dbReference type="EMBL" id="RLU16990.1"/>
    </source>
</evidence>
<accession>A0A3L8D8X9</accession>
<dbReference type="PANTHER" id="PTHR46190:SF1">
    <property type="entry name" value="SI:CH211-201H21.5"/>
    <property type="match status" value="1"/>
</dbReference>
<comment type="caution">
    <text evidence="3">The sequence shown here is derived from an EMBL/GenBank/DDBJ whole genome shotgun (WGS) entry which is preliminary data.</text>
</comment>
<dbReference type="InterPro" id="IPR036452">
    <property type="entry name" value="Ribo_hydro-like"/>
</dbReference>
<dbReference type="EMBL" id="QOIP01000011">
    <property type="protein sequence ID" value="RLU16990.1"/>
    <property type="molecule type" value="Genomic_DNA"/>
</dbReference>
<organism evidence="3">
    <name type="scientific">Ooceraea biroi</name>
    <name type="common">Clonal raider ant</name>
    <name type="synonym">Cerapachys biroi</name>
    <dbReference type="NCBI Taxonomy" id="2015173"/>
    <lineage>
        <taxon>Eukaryota</taxon>
        <taxon>Metazoa</taxon>
        <taxon>Ecdysozoa</taxon>
        <taxon>Arthropoda</taxon>
        <taxon>Hexapoda</taxon>
        <taxon>Insecta</taxon>
        <taxon>Pterygota</taxon>
        <taxon>Neoptera</taxon>
        <taxon>Endopterygota</taxon>
        <taxon>Hymenoptera</taxon>
        <taxon>Apocrita</taxon>
        <taxon>Aculeata</taxon>
        <taxon>Formicoidea</taxon>
        <taxon>Formicidae</taxon>
        <taxon>Dorylinae</taxon>
        <taxon>Ooceraea</taxon>
    </lineage>
</organism>
<reference evidence="3" key="1">
    <citation type="journal article" date="2018" name="Genome Res.">
        <title>The genomic architecture and molecular evolution of ant odorant receptors.</title>
        <authorList>
            <person name="McKenzie S.K."/>
            <person name="Kronauer D.J.C."/>
        </authorList>
    </citation>
    <scope>NUCLEOTIDE SEQUENCE [LARGE SCALE GENOMIC DNA]</scope>
    <source>
        <strain evidence="3">Clonal line C1</strain>
    </source>
</reference>
<proteinExistence type="inferred from homology"/>
<feature type="domain" description="Inosine/uridine-preferring nucleoside hydrolase" evidence="2">
    <location>
        <begin position="1"/>
        <end position="295"/>
    </location>
</feature>
<dbReference type="GO" id="GO:0016799">
    <property type="term" value="F:hydrolase activity, hydrolyzing N-glycosyl compounds"/>
    <property type="evidence" value="ECO:0007669"/>
    <property type="project" value="InterPro"/>
</dbReference>
<comment type="similarity">
    <text evidence="1">Belongs to the IUNH family.</text>
</comment>
<dbReference type="InterPro" id="IPR052775">
    <property type="entry name" value="IUN_hydrolase"/>
</dbReference>
<dbReference type="OrthoDB" id="432381at2759"/>
<dbReference type="Proteomes" id="UP000279307">
    <property type="component" value="Chromosome 11"/>
</dbReference>
<evidence type="ECO:0000256" key="1">
    <source>
        <dbReference type="ARBA" id="ARBA00009176"/>
    </source>
</evidence>
<evidence type="ECO:0000259" key="2">
    <source>
        <dbReference type="Pfam" id="PF01156"/>
    </source>
</evidence>
<sequence length="305" mass="34471">MIIDTDAGGDDALAIMLALMYEAKTHDIEILAITTTYGNTYLKNVEQNLILIYNKRSLSRQIPVYGGAEKPLVNSYKSDNYFGFDGFGDFNFTKEITAKVQTKNASVLLADLVKQYPNEIILVSLAPLTNIALATLSEPCFLHLLKQHIIMGSNIEKDSDKLNQSDQIEFNFKQDPESNWIVLNNTNKPSTIVPINAIRANPITKEEYRYIYSRLDESIANFLYLAERLGLEKTETWEPSDGIAMAIALRPEIITESFETNLKPIVEGDRRGAVEIDYENAVHNAVLIENFNVTIFKNLLFEYLS</sequence>
<dbReference type="SUPFAM" id="SSF53590">
    <property type="entry name" value="Nucleoside hydrolase"/>
    <property type="match status" value="1"/>
</dbReference>
<dbReference type="InterPro" id="IPR001910">
    <property type="entry name" value="Inosine/uridine_hydrolase_dom"/>
</dbReference>
<name>A0A3L8D8X9_OOCBI</name>
<dbReference type="Pfam" id="PF01156">
    <property type="entry name" value="IU_nuc_hydro"/>
    <property type="match status" value="1"/>
</dbReference>
<gene>
    <name evidence="3" type="ORF">DMN91_011059</name>
</gene>
<dbReference type="AlphaFoldDB" id="A0A3L8D8X9"/>